<sequence>MIASSSALGVSASVVASAVYGRDGQKHVVEVTQISAVLKAENSLLWVGLHDPAPDVIDMIVAQLGLDAAVGQDMGATHRVPKVMDYGTAVLVVAMTVEVRSTDGLPAFGETQLLIGSNYLITLRRGAIASHTALRHRMESRPDQLALGSAFVASELLDLLIDRYNLAHDMFERAVEPMEQAMILRGLEKLKVRRLYQLRRDFQRMHNAIAPLGEVCRRLSHREFLPINAQARPLFADLADRVYRVDRLLDNLGDGLTFAFEAGMLIEQAKQTETTRRLAAWAAILAVPTAIAGIYGMNFEYMPELQWKYGYLVILGLMGTICGTLFYKFRQAKWL</sequence>
<dbReference type="InterPro" id="IPR045863">
    <property type="entry name" value="CorA_TM1_TM2"/>
</dbReference>
<dbReference type="InterPro" id="IPR002523">
    <property type="entry name" value="MgTranspt_CorA/ZnTranspt_ZntB"/>
</dbReference>
<comment type="caution">
    <text evidence="13">The sequence shown here is derived from an EMBL/GenBank/DDBJ whole genome shotgun (WGS) entry which is preliminary data.</text>
</comment>
<dbReference type="SUPFAM" id="SSF143865">
    <property type="entry name" value="CorA soluble domain-like"/>
    <property type="match status" value="1"/>
</dbReference>
<keyword evidence="7 12" id="KW-1133">Transmembrane helix</keyword>
<comment type="catalytic activity">
    <reaction evidence="10">
        <text>Mg(2+)(in) = Mg(2+)(out)</text>
        <dbReference type="Rhea" id="RHEA:29827"/>
        <dbReference type="ChEBI" id="CHEBI:18420"/>
    </reaction>
</comment>
<evidence type="ECO:0000256" key="5">
    <source>
        <dbReference type="ARBA" id="ARBA00022692"/>
    </source>
</evidence>
<evidence type="ECO:0000313" key="14">
    <source>
        <dbReference type="Proteomes" id="UP000739565"/>
    </source>
</evidence>
<dbReference type="GO" id="GO:0015087">
    <property type="term" value="F:cobalt ion transmembrane transporter activity"/>
    <property type="evidence" value="ECO:0007669"/>
    <property type="project" value="TreeGrafter"/>
</dbReference>
<protein>
    <submittedName>
        <fullName evidence="13">Magnesium and cobalt transport protein CorA</fullName>
    </submittedName>
</protein>
<dbReference type="GO" id="GO:0000287">
    <property type="term" value="F:magnesium ion binding"/>
    <property type="evidence" value="ECO:0007669"/>
    <property type="project" value="TreeGrafter"/>
</dbReference>
<evidence type="ECO:0000313" key="13">
    <source>
        <dbReference type="EMBL" id="MBZ1351896.1"/>
    </source>
</evidence>
<evidence type="ECO:0000256" key="6">
    <source>
        <dbReference type="ARBA" id="ARBA00022842"/>
    </source>
</evidence>
<evidence type="ECO:0000256" key="4">
    <source>
        <dbReference type="ARBA" id="ARBA00022475"/>
    </source>
</evidence>
<comment type="function">
    <text evidence="11">Mediates influx of magnesium ions. Alternates between open and closed states. Activated by low cytoplasmic Mg(2+) levels. Inactive when cytoplasmic Mg(2+) levels are high.</text>
</comment>
<reference evidence="13" key="1">
    <citation type="submission" date="2021-07" db="EMBL/GenBank/DDBJ databases">
        <title>New genus and species of the family Alcaligenaceae.</title>
        <authorList>
            <person name="Hahn M.W."/>
        </authorList>
    </citation>
    <scope>NUCLEOTIDE SEQUENCE</scope>
    <source>
        <strain evidence="13">LF4-65</strain>
    </source>
</reference>
<gene>
    <name evidence="13" type="ORF">KZZ10_14730</name>
</gene>
<comment type="subcellular location">
    <subcellularLocation>
        <location evidence="1">Cell membrane</location>
        <topology evidence="1">Multi-pass membrane protein</topology>
    </subcellularLocation>
</comment>
<dbReference type="SUPFAM" id="SSF144083">
    <property type="entry name" value="Magnesium transport protein CorA, transmembrane region"/>
    <property type="match status" value="1"/>
</dbReference>
<dbReference type="CDD" id="cd12830">
    <property type="entry name" value="MtCorA-like"/>
    <property type="match status" value="1"/>
</dbReference>
<keyword evidence="9 12" id="KW-0472">Membrane</keyword>
<dbReference type="InterPro" id="IPR045861">
    <property type="entry name" value="CorA_cytoplasmic_dom"/>
</dbReference>
<dbReference type="RefSeq" id="WP_259662306.1">
    <property type="nucleotide sequence ID" value="NZ_JAHXRI010000025.1"/>
</dbReference>
<name>A0A953NAM1_9BURK</name>
<keyword evidence="5 12" id="KW-0812">Transmembrane</keyword>
<evidence type="ECO:0000256" key="10">
    <source>
        <dbReference type="ARBA" id="ARBA00034269"/>
    </source>
</evidence>
<feature type="transmembrane region" description="Helical" evidence="12">
    <location>
        <begin position="278"/>
        <end position="297"/>
    </location>
</feature>
<dbReference type="Proteomes" id="UP000739565">
    <property type="component" value="Unassembled WGS sequence"/>
</dbReference>
<keyword evidence="6" id="KW-0460">Magnesium</keyword>
<dbReference type="GO" id="GO:0005886">
    <property type="term" value="C:plasma membrane"/>
    <property type="evidence" value="ECO:0007669"/>
    <property type="project" value="UniProtKB-SubCell"/>
</dbReference>
<evidence type="ECO:0000256" key="1">
    <source>
        <dbReference type="ARBA" id="ARBA00004651"/>
    </source>
</evidence>
<dbReference type="AlphaFoldDB" id="A0A953NAM1"/>
<dbReference type="Gene3D" id="1.20.58.340">
    <property type="entry name" value="Magnesium transport protein CorA, transmembrane region"/>
    <property type="match status" value="2"/>
</dbReference>
<dbReference type="Gene3D" id="3.30.460.20">
    <property type="entry name" value="CorA soluble domain-like"/>
    <property type="match status" value="1"/>
</dbReference>
<accession>A0A953NAM1</accession>
<dbReference type="GO" id="GO:0050897">
    <property type="term" value="F:cobalt ion binding"/>
    <property type="evidence" value="ECO:0007669"/>
    <property type="project" value="TreeGrafter"/>
</dbReference>
<evidence type="ECO:0000256" key="3">
    <source>
        <dbReference type="ARBA" id="ARBA00022448"/>
    </source>
</evidence>
<organism evidence="13 14">
    <name type="scientific">Zwartia hollandica</name>
    <dbReference type="NCBI Taxonomy" id="324606"/>
    <lineage>
        <taxon>Bacteria</taxon>
        <taxon>Pseudomonadati</taxon>
        <taxon>Pseudomonadota</taxon>
        <taxon>Betaproteobacteria</taxon>
        <taxon>Burkholderiales</taxon>
        <taxon>Alcaligenaceae</taxon>
        <taxon>Zwartia</taxon>
    </lineage>
</organism>
<feature type="transmembrane region" description="Helical" evidence="12">
    <location>
        <begin position="309"/>
        <end position="329"/>
    </location>
</feature>
<keyword evidence="3" id="KW-0813">Transport</keyword>
<evidence type="ECO:0000256" key="2">
    <source>
        <dbReference type="ARBA" id="ARBA00009765"/>
    </source>
</evidence>
<dbReference type="FunFam" id="1.20.58.340:FF:000004">
    <property type="entry name" value="Magnesium transport protein CorA"/>
    <property type="match status" value="1"/>
</dbReference>
<evidence type="ECO:0000256" key="12">
    <source>
        <dbReference type="SAM" id="Phobius"/>
    </source>
</evidence>
<keyword evidence="8" id="KW-0406">Ion transport</keyword>
<dbReference type="GO" id="GO:0015095">
    <property type="term" value="F:magnesium ion transmembrane transporter activity"/>
    <property type="evidence" value="ECO:0007669"/>
    <property type="project" value="TreeGrafter"/>
</dbReference>
<evidence type="ECO:0000256" key="8">
    <source>
        <dbReference type="ARBA" id="ARBA00023065"/>
    </source>
</evidence>
<dbReference type="EMBL" id="JAHXRI010000025">
    <property type="protein sequence ID" value="MBZ1351896.1"/>
    <property type="molecule type" value="Genomic_DNA"/>
</dbReference>
<keyword evidence="14" id="KW-1185">Reference proteome</keyword>
<dbReference type="Pfam" id="PF01544">
    <property type="entry name" value="CorA"/>
    <property type="match status" value="1"/>
</dbReference>
<evidence type="ECO:0000256" key="11">
    <source>
        <dbReference type="ARBA" id="ARBA00045497"/>
    </source>
</evidence>
<keyword evidence="4" id="KW-1003">Cell membrane</keyword>
<comment type="similarity">
    <text evidence="2">Belongs to the CorA metal ion transporter (MIT) (TC 1.A.35) family.</text>
</comment>
<dbReference type="PANTHER" id="PTHR46494">
    <property type="entry name" value="CORA FAMILY METAL ION TRANSPORTER (EUROFUNG)"/>
    <property type="match status" value="1"/>
</dbReference>
<evidence type="ECO:0000256" key="9">
    <source>
        <dbReference type="ARBA" id="ARBA00023136"/>
    </source>
</evidence>
<dbReference type="PANTHER" id="PTHR46494:SF1">
    <property type="entry name" value="CORA FAMILY METAL ION TRANSPORTER (EUROFUNG)"/>
    <property type="match status" value="1"/>
</dbReference>
<evidence type="ECO:0000256" key="7">
    <source>
        <dbReference type="ARBA" id="ARBA00022989"/>
    </source>
</evidence>
<proteinExistence type="inferred from homology"/>